<comment type="caution">
    <text evidence="1">The sequence shown here is derived from an EMBL/GenBank/DDBJ whole genome shotgun (WGS) entry which is preliminary data.</text>
</comment>
<sequence length="212" mass="24056">MDDNKDKIIKKINVEKLNVVDKDGNIKMTLFGEGNIPPAIMDGEDILPGHRQDEPLSGVLFYNGEGDECGGLIFGSKRNESGEYHSGLSLTFDQYKQDQIIQVYVDDNNGDQNYGIQIYDRPNIPLPEVVERFKNIQNITDESEKKEALEKLAKGQHQRIFMGKNLNGDIAVRLSDSNGKERIRMVIDKEDIPRMEFLDEQGNVIYSLPPKL</sequence>
<reference evidence="2" key="1">
    <citation type="journal article" date="2019" name="Int. J. Syst. Evol. Microbiol.">
        <title>The Global Catalogue of Microorganisms (GCM) 10K type strain sequencing project: providing services to taxonomists for standard genome sequencing and annotation.</title>
        <authorList>
            <consortium name="The Broad Institute Genomics Platform"/>
            <consortium name="The Broad Institute Genome Sequencing Center for Infectious Disease"/>
            <person name="Wu L."/>
            <person name="Ma J."/>
        </authorList>
    </citation>
    <scope>NUCLEOTIDE SEQUENCE [LARGE SCALE GENOMIC DNA]</scope>
    <source>
        <strain evidence="2">CGMCC 1.18578</strain>
    </source>
</reference>
<proteinExistence type="predicted"/>
<dbReference type="Proteomes" id="UP001596108">
    <property type="component" value="Unassembled WGS sequence"/>
</dbReference>
<dbReference type="RefSeq" id="WP_378110747.1">
    <property type="nucleotide sequence ID" value="NZ_JBHSNC010000014.1"/>
</dbReference>
<keyword evidence="2" id="KW-1185">Reference proteome</keyword>
<name>A0ABW0QXX5_9BACL</name>
<evidence type="ECO:0000313" key="2">
    <source>
        <dbReference type="Proteomes" id="UP001596108"/>
    </source>
</evidence>
<accession>A0ABW0QXX5</accession>
<protein>
    <submittedName>
        <fullName evidence="1">Uncharacterized protein</fullName>
    </submittedName>
</protein>
<gene>
    <name evidence="1" type="ORF">ACFPQ4_05335</name>
</gene>
<dbReference type="EMBL" id="JBHSNC010000014">
    <property type="protein sequence ID" value="MFC5528877.1"/>
    <property type="molecule type" value="Genomic_DNA"/>
</dbReference>
<evidence type="ECO:0000313" key="1">
    <source>
        <dbReference type="EMBL" id="MFC5528877.1"/>
    </source>
</evidence>
<organism evidence="1 2">
    <name type="scientific">Cohnella yongneupensis</name>
    <dbReference type="NCBI Taxonomy" id="425006"/>
    <lineage>
        <taxon>Bacteria</taxon>
        <taxon>Bacillati</taxon>
        <taxon>Bacillota</taxon>
        <taxon>Bacilli</taxon>
        <taxon>Bacillales</taxon>
        <taxon>Paenibacillaceae</taxon>
        <taxon>Cohnella</taxon>
    </lineage>
</organism>